<accession>A0RU08</accession>
<dbReference type="PANTHER" id="PTHR47957">
    <property type="entry name" value="ATP-DEPENDENT HELICASE HRQ1"/>
    <property type="match status" value="1"/>
</dbReference>
<dbReference type="InterPro" id="IPR011545">
    <property type="entry name" value="DEAD/DEAH_box_helicase_dom"/>
</dbReference>
<evidence type="ECO:0000256" key="1">
    <source>
        <dbReference type="ARBA" id="ARBA00022741"/>
    </source>
</evidence>
<dbReference type="PROSITE" id="PS51192">
    <property type="entry name" value="HELICASE_ATP_BIND_1"/>
    <property type="match status" value="1"/>
</dbReference>
<dbReference type="KEGG" id="csy:CENSYa_0180"/>
<keyword evidence="2" id="KW-0067">ATP-binding</keyword>
<evidence type="ECO:0000313" key="6">
    <source>
        <dbReference type="Proteomes" id="UP000000758"/>
    </source>
</evidence>
<dbReference type="GO" id="GO:0003676">
    <property type="term" value="F:nucleic acid binding"/>
    <property type="evidence" value="ECO:0007669"/>
    <property type="project" value="InterPro"/>
</dbReference>
<dbReference type="InterPro" id="IPR027417">
    <property type="entry name" value="P-loop_NTPase"/>
</dbReference>
<keyword evidence="5" id="KW-0548">Nucleotidyltransferase</keyword>
<dbReference type="GO" id="GO:0016779">
    <property type="term" value="F:nucleotidyltransferase activity"/>
    <property type="evidence" value="ECO:0007669"/>
    <property type="project" value="UniProtKB-KW"/>
</dbReference>
<evidence type="ECO:0000259" key="4">
    <source>
        <dbReference type="PROSITE" id="PS51194"/>
    </source>
</evidence>
<protein>
    <submittedName>
        <fullName evidence="5">Helicase</fullName>
        <ecNumber evidence="5">2.7.7.-</ecNumber>
    </submittedName>
</protein>
<dbReference type="AlphaFoldDB" id="A0RU08"/>
<keyword evidence="1" id="KW-0547">Nucleotide-binding</keyword>
<dbReference type="Pfam" id="PF09369">
    <property type="entry name" value="MZB"/>
    <property type="match status" value="1"/>
</dbReference>
<dbReference type="InterPro" id="IPR001650">
    <property type="entry name" value="Helicase_C-like"/>
</dbReference>
<dbReference type="Gene3D" id="3.40.50.300">
    <property type="entry name" value="P-loop containing nucleotide triphosphate hydrolases"/>
    <property type="match status" value="2"/>
</dbReference>
<keyword evidence="5" id="KW-0347">Helicase</keyword>
<evidence type="ECO:0000259" key="3">
    <source>
        <dbReference type="PROSITE" id="PS51192"/>
    </source>
</evidence>
<dbReference type="Pfam" id="PF00270">
    <property type="entry name" value="DEAD"/>
    <property type="match status" value="1"/>
</dbReference>
<keyword evidence="5" id="KW-0808">Transferase</keyword>
<reference evidence="5 6" key="1">
    <citation type="journal article" date="2006" name="Proc. Natl. Acad. Sci. U.S.A.">
        <title>Genomic analysis of the uncultivated marine crenarchaeote Cenarchaeum symbiosum.</title>
        <authorList>
            <person name="Hallam S.J."/>
            <person name="Konstantinidis K.T."/>
            <person name="Putnam N."/>
            <person name="Schleper C."/>
            <person name="Watanabe Y."/>
            <person name="Sugahara J."/>
            <person name="Preston C."/>
            <person name="de la Torre J."/>
            <person name="Richardson P.M."/>
            <person name="DeLong E.F."/>
        </authorList>
    </citation>
    <scope>NUCLEOTIDE SEQUENCE [LARGE SCALE GENOMIC DNA]</scope>
    <source>
        <strain evidence="6">A</strain>
    </source>
</reference>
<organism evidence="5 6">
    <name type="scientific">Cenarchaeum symbiosum (strain A)</name>
    <dbReference type="NCBI Taxonomy" id="414004"/>
    <lineage>
        <taxon>Archaea</taxon>
        <taxon>Nitrososphaerota</taxon>
        <taxon>Candidatus Cenarchaeales</taxon>
        <taxon>Candidatus Cenarchaeaceae</taxon>
        <taxon>Candidatus Cenarchaeum</taxon>
    </lineage>
</organism>
<dbReference type="PANTHER" id="PTHR47957:SF3">
    <property type="entry name" value="ATP-DEPENDENT HELICASE HRQ1"/>
    <property type="match status" value="1"/>
</dbReference>
<dbReference type="Pfam" id="PF00271">
    <property type="entry name" value="Helicase_C"/>
    <property type="match status" value="1"/>
</dbReference>
<dbReference type="HOGENOM" id="CLU_000809_3_2_2"/>
<dbReference type="GO" id="GO:0036297">
    <property type="term" value="P:interstrand cross-link repair"/>
    <property type="evidence" value="ECO:0007669"/>
    <property type="project" value="TreeGrafter"/>
</dbReference>
<dbReference type="InterPro" id="IPR014001">
    <property type="entry name" value="Helicase_ATP-bd"/>
</dbReference>
<keyword evidence="5" id="KW-0378">Hydrolase</keyword>
<dbReference type="EnsemblBacteria" id="ABK76825">
    <property type="protein sequence ID" value="ABK76825"/>
    <property type="gene ID" value="CENSYa_0180"/>
</dbReference>
<dbReference type="InterPro" id="IPR018973">
    <property type="entry name" value="MZB"/>
</dbReference>
<feature type="domain" description="Helicase C-terminal" evidence="4">
    <location>
        <begin position="343"/>
        <end position="490"/>
    </location>
</feature>
<gene>
    <name evidence="5" type="ordered locus">CENSYa_0180</name>
</gene>
<dbReference type="SMART" id="SM00490">
    <property type="entry name" value="HELICc"/>
    <property type="match status" value="1"/>
</dbReference>
<evidence type="ECO:0000313" key="5">
    <source>
        <dbReference type="EMBL" id="ABK76825.1"/>
    </source>
</evidence>
<keyword evidence="6" id="KW-1185">Reference proteome</keyword>
<proteinExistence type="predicted"/>
<dbReference type="GO" id="GO:0006289">
    <property type="term" value="P:nucleotide-excision repair"/>
    <property type="evidence" value="ECO:0007669"/>
    <property type="project" value="TreeGrafter"/>
</dbReference>
<dbReference type="CDD" id="cd17923">
    <property type="entry name" value="DEXHc_Hrq1-like"/>
    <property type="match status" value="1"/>
</dbReference>
<dbReference type="SUPFAM" id="SSF52540">
    <property type="entry name" value="P-loop containing nucleoside triphosphate hydrolases"/>
    <property type="match status" value="2"/>
</dbReference>
<name>A0RU08_CENSY</name>
<dbReference type="EMBL" id="DP000238">
    <property type="protein sequence ID" value="ABK76825.1"/>
    <property type="molecule type" value="Genomic_DNA"/>
</dbReference>
<dbReference type="GO" id="GO:0005524">
    <property type="term" value="F:ATP binding"/>
    <property type="evidence" value="ECO:0007669"/>
    <property type="project" value="UniProtKB-KW"/>
</dbReference>
<evidence type="ECO:0000256" key="2">
    <source>
        <dbReference type="ARBA" id="ARBA00022840"/>
    </source>
</evidence>
<dbReference type="PATRIC" id="fig|414004.10.peg.157"/>
<dbReference type="SMART" id="SM00487">
    <property type="entry name" value="DEXDc"/>
    <property type="match status" value="1"/>
</dbReference>
<dbReference type="EC" id="2.7.7.-" evidence="5"/>
<dbReference type="Proteomes" id="UP000000758">
    <property type="component" value="Chromosome"/>
</dbReference>
<dbReference type="STRING" id="414004.CENSYa_0180"/>
<dbReference type="PROSITE" id="PS51194">
    <property type="entry name" value="HELICASE_CTER"/>
    <property type="match status" value="1"/>
</dbReference>
<dbReference type="GO" id="GO:0043138">
    <property type="term" value="F:3'-5' DNA helicase activity"/>
    <property type="evidence" value="ECO:0007669"/>
    <property type="project" value="TreeGrafter"/>
</dbReference>
<sequence length="820" mass="89975">MQKHPCPSCGSALKIDRTFDGRAHVTCTGCKVEDLIENAGDPDEIILEMAYRLDKGSGGAPLDGLVREKAEIDEMIGGIRVDGLTRDILYTKQDYIAHYSRICRPPPEEGPEVENMNLDPRISAHLKKIGIDRFYRYQADALNSISGGRSTVISAPTASGKTEAFLVPVIQGIEGGRGVQALIVYPTKSLARDQASKIASFCRSTDITSAVFDGDTIDAERRGMLDSPPDILVTNFDVLHHHMWRNTQLASVLGGIRYLVVDEAHYYSGIFGSNVHHIIKRLRRLAGDMTCVAASATLDGAAEFCSSLFGEEMHLVEGEGGGGETEFVMVFPSMRKQRALMVDLLRRLSRGRHKTMVFNSSHKNAELLAIQASKQGMRIRVHRAGLSPGYRRSVERSFRDGSLGAISCTPTLELGIDVGDVDGVVSSVVPYNRLIQRMGRAARRGQRGYAFLALGNDPISQYYKNHPSDYFEDTEKSYIDPENPLVEEYQVLAMACDKPLDKQEAAGHQGVVEAHQRAGRLELRDGRYTPHRAKAAQMLKEYSIRGIGESLGIYHGKKRVGERALPIALEELHRDAVYLMAGSRYRVVESGYPEGMYARLERLPRDYPYFTKALKMENPLIEEVYESRRVFGTEVAFCRLQIRKIVHGYVNVELGRDEAVGEPVALDYPMEYEFVTKGLAFRAPRPGKEIETAEDPAAAEAGCYHAAEHVLIEGSNMITGGAAQDLGGISLGDTGMIFIYDGAIGGNGASRSLYGRLEAAIGRGAAILSECPCGDDRGCPRCTFSYRCGNNNDYLHKEAALGVLGEMLSGTESGLGEPGL</sequence>
<feature type="domain" description="Helicase ATP-binding" evidence="3">
    <location>
        <begin position="142"/>
        <end position="316"/>
    </location>
</feature>